<dbReference type="Pfam" id="PF07687">
    <property type="entry name" value="M20_dimer"/>
    <property type="match status" value="1"/>
</dbReference>
<dbReference type="SUPFAM" id="SSF55031">
    <property type="entry name" value="Bacterial exopeptidase dimerisation domain"/>
    <property type="match status" value="1"/>
</dbReference>
<comment type="cofactor">
    <cofactor evidence="2">
        <name>Mn(2+)</name>
        <dbReference type="ChEBI" id="CHEBI:29035"/>
    </cofactor>
    <text evidence="2">The Mn(2+) ion enhances activity.</text>
</comment>
<feature type="binding site" evidence="2">
    <location>
        <position position="114"/>
    </location>
    <ligand>
        <name>Mn(2+)</name>
        <dbReference type="ChEBI" id="CHEBI:29035"/>
        <label>2</label>
    </ligand>
</feature>
<proteinExistence type="predicted"/>
<dbReference type="InterPro" id="IPR036264">
    <property type="entry name" value="Bact_exopeptidase_dim_dom"/>
</dbReference>
<keyword evidence="5" id="KW-1185">Reference proteome</keyword>
<dbReference type="SUPFAM" id="SSF53187">
    <property type="entry name" value="Zn-dependent exopeptidases"/>
    <property type="match status" value="1"/>
</dbReference>
<evidence type="ECO:0000259" key="3">
    <source>
        <dbReference type="Pfam" id="PF07687"/>
    </source>
</evidence>
<name>A0AAE4BV94_9BACT</name>
<dbReference type="InterPro" id="IPR011650">
    <property type="entry name" value="Peptidase_M20_dimer"/>
</dbReference>
<feature type="binding site" evidence="2">
    <location>
        <position position="391"/>
    </location>
    <ligand>
        <name>Mn(2+)</name>
        <dbReference type="ChEBI" id="CHEBI:29035"/>
        <label>2</label>
    </ligand>
</feature>
<dbReference type="FunFam" id="3.30.70.360:FF:000001">
    <property type="entry name" value="N-acetyldiaminopimelate deacetylase"/>
    <property type="match status" value="1"/>
</dbReference>
<organism evidence="4 5">
    <name type="scientific">Aureibacter tunicatorum</name>
    <dbReference type="NCBI Taxonomy" id="866807"/>
    <lineage>
        <taxon>Bacteria</taxon>
        <taxon>Pseudomonadati</taxon>
        <taxon>Bacteroidota</taxon>
        <taxon>Cytophagia</taxon>
        <taxon>Cytophagales</taxon>
        <taxon>Persicobacteraceae</taxon>
        <taxon>Aureibacter</taxon>
    </lineage>
</organism>
<evidence type="ECO:0000313" key="4">
    <source>
        <dbReference type="EMBL" id="MDR6241855.1"/>
    </source>
</evidence>
<accession>A0AAE4BV94</accession>
<keyword evidence="1 4" id="KW-0378">Hydrolase</keyword>
<dbReference type="RefSeq" id="WP_309943010.1">
    <property type="nucleotide sequence ID" value="NZ_AP025307.1"/>
</dbReference>
<dbReference type="PIRSF" id="PIRSF005962">
    <property type="entry name" value="Pept_M20D_amidohydro"/>
    <property type="match status" value="1"/>
</dbReference>
<dbReference type="Pfam" id="PF01546">
    <property type="entry name" value="Peptidase_M20"/>
    <property type="match status" value="1"/>
</dbReference>
<dbReference type="Proteomes" id="UP001185092">
    <property type="component" value="Unassembled WGS sequence"/>
</dbReference>
<dbReference type="EMBL" id="JAVDQD010000012">
    <property type="protein sequence ID" value="MDR6241855.1"/>
    <property type="molecule type" value="Genomic_DNA"/>
</dbReference>
<dbReference type="InterPro" id="IPR002933">
    <property type="entry name" value="Peptidase_M20"/>
</dbReference>
<feature type="binding site" evidence="2">
    <location>
        <position position="112"/>
    </location>
    <ligand>
        <name>Mn(2+)</name>
        <dbReference type="ChEBI" id="CHEBI:29035"/>
        <label>2</label>
    </ligand>
</feature>
<evidence type="ECO:0000256" key="2">
    <source>
        <dbReference type="PIRSR" id="PIRSR005962-1"/>
    </source>
</evidence>
<dbReference type="Gene3D" id="3.30.70.360">
    <property type="match status" value="1"/>
</dbReference>
<sequence>MNLHSLENQYDNIQDKLIDLYAHFHQNPELSFMEMNTSAKLINELRCLGFEIIDNLGGYSFVGILSNGEGPTLAFRTDMDALPILENTDSAFKSIKKMKDVNGNEQPVMHACGHDLHMSTWVGIAKLMSNNQGNWKGTLVMIAQASEEWGAGARSMIEAGLFKKIPTPSYILAYHNAPNMAAGEIGYKAGAFMSGVKTLELKIKGIGGHGAEPQNTIDPIVMASKLILDFQTIISREIPPTESCVLSIGSIHGGFTHNVIPDEVNLQMTLRFFKSEIADKVIESIKRISNGIAISSGLEASNYPELKIIDTACLPPVENNHEYTLQSVAYLKEIAGVQNVNESEPVMIAEDFSLYSKTTDNIPTTMFWIGNADRDKLKSAHSKGKTLPVLHSPMMYPDYKNCIRHGTVYMSELLIKWFNNLNK</sequence>
<dbReference type="InterPro" id="IPR017439">
    <property type="entry name" value="Amidohydrolase"/>
</dbReference>
<protein>
    <submittedName>
        <fullName evidence="4">Hippurate hydrolase</fullName>
        <ecNumber evidence="4">3.5.1.32</ecNumber>
    </submittedName>
</protein>
<dbReference type="GO" id="GO:0019877">
    <property type="term" value="P:diaminopimelate biosynthetic process"/>
    <property type="evidence" value="ECO:0007669"/>
    <property type="project" value="UniProtKB-ARBA"/>
</dbReference>
<dbReference type="AlphaFoldDB" id="A0AAE4BV94"/>
<feature type="binding site" evidence="2">
    <location>
        <position position="175"/>
    </location>
    <ligand>
        <name>Mn(2+)</name>
        <dbReference type="ChEBI" id="CHEBI:29035"/>
        <label>2</label>
    </ligand>
</feature>
<dbReference type="EC" id="3.5.1.32" evidence="4"/>
<dbReference type="NCBIfam" id="TIGR01891">
    <property type="entry name" value="amidohydrolases"/>
    <property type="match status" value="1"/>
</dbReference>
<keyword evidence="2" id="KW-0464">Manganese</keyword>
<dbReference type="GO" id="GO:0047980">
    <property type="term" value="F:hippurate hydrolase activity"/>
    <property type="evidence" value="ECO:0007669"/>
    <property type="project" value="UniProtKB-EC"/>
</dbReference>
<feature type="domain" description="Peptidase M20 dimerisation" evidence="3">
    <location>
        <begin position="195"/>
        <end position="290"/>
    </location>
</feature>
<feature type="binding site" evidence="2">
    <location>
        <position position="148"/>
    </location>
    <ligand>
        <name>Mn(2+)</name>
        <dbReference type="ChEBI" id="CHEBI:29035"/>
        <label>2</label>
    </ligand>
</feature>
<gene>
    <name evidence="4" type="ORF">HNQ88_004942</name>
</gene>
<reference evidence="4" key="1">
    <citation type="submission" date="2023-07" db="EMBL/GenBank/DDBJ databases">
        <title>Genomic Encyclopedia of Type Strains, Phase IV (KMG-IV): sequencing the most valuable type-strain genomes for metagenomic binning, comparative biology and taxonomic classification.</title>
        <authorList>
            <person name="Goeker M."/>
        </authorList>
    </citation>
    <scope>NUCLEOTIDE SEQUENCE</scope>
    <source>
        <strain evidence="4">DSM 26174</strain>
    </source>
</reference>
<dbReference type="GO" id="GO:0050118">
    <property type="term" value="F:N-acetyldiaminopimelate deacetylase activity"/>
    <property type="evidence" value="ECO:0007669"/>
    <property type="project" value="UniProtKB-ARBA"/>
</dbReference>
<dbReference type="Gene3D" id="3.40.630.10">
    <property type="entry name" value="Zn peptidases"/>
    <property type="match status" value="1"/>
</dbReference>
<comment type="caution">
    <text evidence="4">The sequence shown here is derived from an EMBL/GenBank/DDBJ whole genome shotgun (WGS) entry which is preliminary data.</text>
</comment>
<keyword evidence="2" id="KW-0479">Metal-binding</keyword>
<evidence type="ECO:0000256" key="1">
    <source>
        <dbReference type="ARBA" id="ARBA00022801"/>
    </source>
</evidence>
<dbReference type="PANTHER" id="PTHR11014:SF63">
    <property type="entry name" value="METALLOPEPTIDASE, PUTATIVE (AFU_ORTHOLOGUE AFUA_6G09600)-RELATED"/>
    <property type="match status" value="1"/>
</dbReference>
<dbReference type="PANTHER" id="PTHR11014">
    <property type="entry name" value="PEPTIDASE M20 FAMILY MEMBER"/>
    <property type="match status" value="1"/>
</dbReference>
<dbReference type="GO" id="GO:0046872">
    <property type="term" value="F:metal ion binding"/>
    <property type="evidence" value="ECO:0007669"/>
    <property type="project" value="UniProtKB-KW"/>
</dbReference>
<evidence type="ECO:0000313" key="5">
    <source>
        <dbReference type="Proteomes" id="UP001185092"/>
    </source>
</evidence>